<feature type="region of interest" description="Disordered" evidence="1">
    <location>
        <begin position="1"/>
        <end position="250"/>
    </location>
</feature>
<feature type="compositionally biased region" description="Polar residues" evidence="1">
    <location>
        <begin position="164"/>
        <end position="183"/>
    </location>
</feature>
<sequence length="493" mass="53763">MPHIFSSPKSSTRTTKGEKVQEKKSVEKIGEVGEKKEIEVTPKTPRTHNKLHKLSPFSLSSPPPSSRKRTTSLFTKRASAVHIASLSTDSSSDTSSSSIERSSSETSTKVKPEQKHRLRTISLRSVRSLSSSLRHHYSQSSQSSCSAASTTSSSESSTIDRGESTMTPSVSTTDSRVSPSPSGSPMKDMPHKVVSKVKKSLRRLGSSMHFPHVTSHSPRPRSSSDSTSSRPVDLDHLTPFPPPISTGVDLGFKRSRKVSNNKVRFDGNREAEVKVGEEEEQVPVLELTEARSSSSSTEDSFGLQIHDSPPDVSSVIVPTILSPVEEMPTPIERTPIEVKSASSEATSVSGTTVNIEPVSYTIDEAGNWKLTGEKGDDGEMEKEGPKECELSMAEMDKLTTKVFFAATTEHIPIVISPPSPLNVNQDLPPSEEGCCLPEGEEMSSSNLPLTNLTNPIPFLPNANARHSFCSTNMLLWWFPKSTSMYHKCTKSFH</sequence>
<reference evidence="2 3" key="1">
    <citation type="journal article" name="Sci. Rep.">
        <title>Telomere-to-telomere assembled and centromere annotated genomes of the two main subspecies of the button mushroom Agaricus bisporus reveal especially polymorphic chromosome ends.</title>
        <authorList>
            <person name="Sonnenberg A.S.M."/>
            <person name="Sedaghat-Telgerd N."/>
            <person name="Lavrijssen B."/>
            <person name="Ohm R.A."/>
            <person name="Hendrickx P.M."/>
            <person name="Scholtmeijer K."/>
            <person name="Baars J.J.P."/>
            <person name="van Peer A."/>
        </authorList>
    </citation>
    <scope>NUCLEOTIDE SEQUENCE [LARGE SCALE GENOMIC DNA]</scope>
    <source>
        <strain evidence="2 3">H119_p4</strain>
    </source>
</reference>
<evidence type="ECO:0000313" key="2">
    <source>
        <dbReference type="EMBL" id="KAF7770451.1"/>
    </source>
</evidence>
<feature type="compositionally biased region" description="Basic residues" evidence="1">
    <location>
        <begin position="193"/>
        <end position="202"/>
    </location>
</feature>
<accession>A0A8H7EZL1</accession>
<feature type="compositionally biased region" description="Basic and acidic residues" evidence="1">
    <location>
        <begin position="15"/>
        <end position="40"/>
    </location>
</feature>
<gene>
    <name evidence="2" type="ORF">Agabi119p4_6425</name>
</gene>
<evidence type="ECO:0000256" key="1">
    <source>
        <dbReference type="SAM" id="MobiDB-lite"/>
    </source>
</evidence>
<feature type="compositionally biased region" description="Low complexity" evidence="1">
    <location>
        <begin position="85"/>
        <end position="107"/>
    </location>
</feature>
<name>A0A8H7EZL1_AGABI</name>
<feature type="compositionally biased region" description="Low complexity" evidence="1">
    <location>
        <begin position="211"/>
        <end position="231"/>
    </location>
</feature>
<organism evidence="2 3">
    <name type="scientific">Agaricus bisporus var. burnettii</name>
    <dbReference type="NCBI Taxonomy" id="192524"/>
    <lineage>
        <taxon>Eukaryota</taxon>
        <taxon>Fungi</taxon>
        <taxon>Dikarya</taxon>
        <taxon>Basidiomycota</taxon>
        <taxon>Agaricomycotina</taxon>
        <taxon>Agaricomycetes</taxon>
        <taxon>Agaricomycetidae</taxon>
        <taxon>Agaricales</taxon>
        <taxon>Agaricineae</taxon>
        <taxon>Agaricaceae</taxon>
        <taxon>Agaricus</taxon>
    </lineage>
</organism>
<protein>
    <submittedName>
        <fullName evidence="2">Uncharacterized protein</fullName>
    </submittedName>
</protein>
<feature type="region of interest" description="Disordered" evidence="1">
    <location>
        <begin position="287"/>
        <end position="309"/>
    </location>
</feature>
<proteinExistence type="predicted"/>
<dbReference type="EMBL" id="JABXXO010000009">
    <property type="protein sequence ID" value="KAF7770451.1"/>
    <property type="molecule type" value="Genomic_DNA"/>
</dbReference>
<feature type="compositionally biased region" description="Low complexity" evidence="1">
    <location>
        <begin position="120"/>
        <end position="157"/>
    </location>
</feature>
<dbReference type="AlphaFoldDB" id="A0A8H7EZL1"/>
<evidence type="ECO:0000313" key="3">
    <source>
        <dbReference type="Proteomes" id="UP000629468"/>
    </source>
</evidence>
<dbReference type="Proteomes" id="UP000629468">
    <property type="component" value="Unassembled WGS sequence"/>
</dbReference>
<comment type="caution">
    <text evidence="2">The sequence shown here is derived from an EMBL/GenBank/DDBJ whole genome shotgun (WGS) entry which is preliminary data.</text>
</comment>